<feature type="region of interest" description="Disordered" evidence="1">
    <location>
        <begin position="20"/>
        <end position="40"/>
    </location>
</feature>
<keyword evidence="3" id="KW-1185">Reference proteome</keyword>
<proteinExistence type="predicted"/>
<accession>A0A5E4PER2</accession>
<dbReference type="AlphaFoldDB" id="A0A5E4PER2"/>
<gene>
    <name evidence="2" type="ORF">AQUSIP_02520</name>
</gene>
<protein>
    <submittedName>
        <fullName evidence="2">Uncharacterized protein</fullName>
    </submittedName>
</protein>
<organism evidence="2 3">
    <name type="scientific">Aquicella siphonis</name>
    <dbReference type="NCBI Taxonomy" id="254247"/>
    <lineage>
        <taxon>Bacteria</taxon>
        <taxon>Pseudomonadati</taxon>
        <taxon>Pseudomonadota</taxon>
        <taxon>Gammaproteobacteria</taxon>
        <taxon>Legionellales</taxon>
        <taxon>Coxiellaceae</taxon>
        <taxon>Aquicella</taxon>
    </lineage>
</organism>
<dbReference type="KEGG" id="asip:AQUSIP_02520"/>
<evidence type="ECO:0000313" key="3">
    <source>
        <dbReference type="Proteomes" id="UP000324194"/>
    </source>
</evidence>
<name>A0A5E4PER2_9COXI</name>
<dbReference type="Proteomes" id="UP000324194">
    <property type="component" value="Chromosome 1"/>
</dbReference>
<sequence length="164" mass="18775">MLSILIMNADGTRRIMEVNESDSPASIKKPGRPVESQHSSDQNVTELFYAGSPQRSHLERLIELENRLTSLLADQNRQKGSGFFFYNRWRLTGAQQKLIESWKQQYIAVVADAMKRAKPTEKMQISLSAARSRLINIDLYFATTNPSSRDSMDRLLSHHRYGCN</sequence>
<evidence type="ECO:0000313" key="2">
    <source>
        <dbReference type="EMBL" id="VVC74978.1"/>
    </source>
</evidence>
<dbReference type="EMBL" id="LR699119">
    <property type="protein sequence ID" value="VVC74978.1"/>
    <property type="molecule type" value="Genomic_DNA"/>
</dbReference>
<evidence type="ECO:0000256" key="1">
    <source>
        <dbReference type="SAM" id="MobiDB-lite"/>
    </source>
</evidence>
<dbReference type="RefSeq" id="WP_148337869.1">
    <property type="nucleotide sequence ID" value="NZ_LR699119.1"/>
</dbReference>
<reference evidence="2 3" key="1">
    <citation type="submission" date="2019-08" db="EMBL/GenBank/DDBJ databases">
        <authorList>
            <person name="Guy L."/>
        </authorList>
    </citation>
    <scope>NUCLEOTIDE SEQUENCE [LARGE SCALE GENOMIC DNA]</scope>
    <source>
        <strain evidence="2 3">SGT-108</strain>
    </source>
</reference>